<keyword evidence="7 10" id="KW-0812">Transmembrane</keyword>
<dbReference type="STRING" id="64971.SAMN05421831_102171"/>
<evidence type="ECO:0000256" key="1">
    <source>
        <dbReference type="ARBA" id="ARBA00004377"/>
    </source>
</evidence>
<gene>
    <name evidence="12" type="ORF">SAMN05421831_102171</name>
</gene>
<organism evidence="12 13">
    <name type="scientific">Allopseudospirillum japonicum</name>
    <dbReference type="NCBI Taxonomy" id="64971"/>
    <lineage>
        <taxon>Bacteria</taxon>
        <taxon>Pseudomonadati</taxon>
        <taxon>Pseudomonadota</taxon>
        <taxon>Gammaproteobacteria</taxon>
        <taxon>Oceanospirillales</taxon>
        <taxon>Oceanospirillaceae</taxon>
        <taxon>Allopseudospirillum</taxon>
    </lineage>
</organism>
<dbReference type="GO" id="GO:0015628">
    <property type="term" value="P:protein secretion by the type II secretion system"/>
    <property type="evidence" value="ECO:0007669"/>
    <property type="project" value="InterPro"/>
</dbReference>
<evidence type="ECO:0000256" key="8">
    <source>
        <dbReference type="ARBA" id="ARBA00022989"/>
    </source>
</evidence>
<keyword evidence="9 10" id="KW-0472">Membrane</keyword>
<evidence type="ECO:0000256" key="4">
    <source>
        <dbReference type="ARBA" id="ARBA00022475"/>
    </source>
</evidence>
<evidence type="ECO:0000256" key="10">
    <source>
        <dbReference type="SAM" id="Phobius"/>
    </source>
</evidence>
<dbReference type="EMBL" id="FNYH01000002">
    <property type="protein sequence ID" value="SEI46657.1"/>
    <property type="molecule type" value="Genomic_DNA"/>
</dbReference>
<evidence type="ECO:0000313" key="13">
    <source>
        <dbReference type="Proteomes" id="UP000242999"/>
    </source>
</evidence>
<dbReference type="InterPro" id="IPR010054">
    <property type="entry name" value="Type2_sec_GspG"/>
</dbReference>
<evidence type="ECO:0000256" key="6">
    <source>
        <dbReference type="ARBA" id="ARBA00022519"/>
    </source>
</evidence>
<dbReference type="Gene3D" id="3.30.700.10">
    <property type="entry name" value="Glycoprotein, Type 4 Pilin"/>
    <property type="match status" value="1"/>
</dbReference>
<evidence type="ECO:0000256" key="9">
    <source>
        <dbReference type="ARBA" id="ARBA00023136"/>
    </source>
</evidence>
<keyword evidence="13" id="KW-1185">Reference proteome</keyword>
<evidence type="ECO:0000313" key="12">
    <source>
        <dbReference type="EMBL" id="SEI46657.1"/>
    </source>
</evidence>
<feature type="transmembrane region" description="Helical" evidence="10">
    <location>
        <begin position="28"/>
        <end position="50"/>
    </location>
</feature>
<evidence type="ECO:0000256" key="3">
    <source>
        <dbReference type="ARBA" id="ARBA00020042"/>
    </source>
</evidence>
<dbReference type="NCBIfam" id="TIGR02532">
    <property type="entry name" value="IV_pilin_GFxxxE"/>
    <property type="match status" value="1"/>
</dbReference>
<evidence type="ECO:0000259" key="11">
    <source>
        <dbReference type="Pfam" id="PF08334"/>
    </source>
</evidence>
<dbReference type="PANTHER" id="PTHR30093:SF45">
    <property type="entry name" value="TYPE II SECRETION SYSTEM CORE PROTEIN G"/>
    <property type="match status" value="1"/>
</dbReference>
<name>A0A1H6R2E0_9GAMM</name>
<dbReference type="Pfam" id="PF08334">
    <property type="entry name" value="T2SSG"/>
    <property type="match status" value="1"/>
</dbReference>
<dbReference type="GO" id="GO:0005886">
    <property type="term" value="C:plasma membrane"/>
    <property type="evidence" value="ECO:0007669"/>
    <property type="project" value="UniProtKB-SubCell"/>
</dbReference>
<evidence type="ECO:0000256" key="7">
    <source>
        <dbReference type="ARBA" id="ARBA00022692"/>
    </source>
</evidence>
<dbReference type="InterPro" id="IPR012902">
    <property type="entry name" value="N_methyl_site"/>
</dbReference>
<dbReference type="AlphaFoldDB" id="A0A1H6R2E0"/>
<evidence type="ECO:0000256" key="5">
    <source>
        <dbReference type="ARBA" id="ARBA00022481"/>
    </source>
</evidence>
<dbReference type="GO" id="GO:0015627">
    <property type="term" value="C:type II protein secretion system complex"/>
    <property type="evidence" value="ECO:0007669"/>
    <property type="project" value="InterPro"/>
</dbReference>
<dbReference type="InterPro" id="IPR000983">
    <property type="entry name" value="Bac_GSPG_pilin"/>
</dbReference>
<keyword evidence="6" id="KW-0997">Cell inner membrane</keyword>
<dbReference type="SUPFAM" id="SSF54523">
    <property type="entry name" value="Pili subunits"/>
    <property type="match status" value="1"/>
</dbReference>
<dbReference type="PANTHER" id="PTHR30093">
    <property type="entry name" value="GENERAL SECRETION PATHWAY PROTEIN G"/>
    <property type="match status" value="1"/>
</dbReference>
<proteinExistence type="inferred from homology"/>
<dbReference type="PROSITE" id="PS00409">
    <property type="entry name" value="PROKAR_NTER_METHYL"/>
    <property type="match status" value="1"/>
</dbReference>
<dbReference type="InterPro" id="IPR045584">
    <property type="entry name" value="Pilin-like"/>
</dbReference>
<dbReference type="PRINTS" id="PR00813">
    <property type="entry name" value="BCTERIALGSPG"/>
</dbReference>
<keyword evidence="5" id="KW-0488">Methylation</keyword>
<comment type="similarity">
    <text evidence="2">Belongs to the GSP G family.</text>
</comment>
<dbReference type="InterPro" id="IPR013545">
    <property type="entry name" value="T2SS_protein-GspG_C"/>
</dbReference>
<keyword evidence="4" id="KW-1003">Cell membrane</keyword>
<dbReference type="Proteomes" id="UP000242999">
    <property type="component" value="Unassembled WGS sequence"/>
</dbReference>
<keyword evidence="8 10" id="KW-1133">Transmembrane helix</keyword>
<reference evidence="13" key="1">
    <citation type="submission" date="2016-10" db="EMBL/GenBank/DDBJ databases">
        <authorList>
            <person name="Varghese N."/>
            <person name="Submissions S."/>
        </authorList>
    </citation>
    <scope>NUCLEOTIDE SEQUENCE [LARGE SCALE GENOMIC DNA]</scope>
    <source>
        <strain evidence="13">DSM 7165</strain>
    </source>
</reference>
<sequence length="151" mass="16632">MAPCLGFDPLKERNPKVMQASRQRGFTLIELLIVMVILGVLAAMVGPQLFSKVDDSKQKAAKVQIESLGTALAAYRLDVGRYPSRLEALRTNADNERLWAGPYLPKDVPADPWGNAYQYRRDGQSEYEIISYGADGQNGGEGIDADISSRQ</sequence>
<protein>
    <recommendedName>
        <fullName evidence="3">Type II secretion system core protein G</fullName>
    </recommendedName>
</protein>
<comment type="subcellular location">
    <subcellularLocation>
        <location evidence="1">Cell inner membrane</location>
        <topology evidence="1">Single-pass membrane protein</topology>
    </subcellularLocation>
</comment>
<accession>A0A1H6R2E0</accession>
<evidence type="ECO:0000256" key="2">
    <source>
        <dbReference type="ARBA" id="ARBA00009984"/>
    </source>
</evidence>
<dbReference type="Pfam" id="PF07963">
    <property type="entry name" value="N_methyl"/>
    <property type="match status" value="1"/>
</dbReference>
<dbReference type="NCBIfam" id="TIGR01710">
    <property type="entry name" value="typeII_sec_gspG"/>
    <property type="match status" value="1"/>
</dbReference>
<feature type="domain" description="Type II secretion system protein GspG C-terminal" evidence="11">
    <location>
        <begin position="49"/>
        <end position="149"/>
    </location>
</feature>